<dbReference type="EMBL" id="ADNY01000001">
    <property type="protein sequence ID" value="EFG56324.1"/>
    <property type="molecule type" value="Genomic_DNA"/>
</dbReference>
<feature type="transmembrane region" description="Helical" evidence="1">
    <location>
        <begin position="258"/>
        <end position="280"/>
    </location>
</feature>
<comment type="caution">
    <text evidence="2">The sequence shown here is derived from an EMBL/GenBank/DDBJ whole genome shotgun (WGS) entry which is preliminary data.</text>
</comment>
<feature type="transmembrane region" description="Helical" evidence="1">
    <location>
        <begin position="292"/>
        <end position="314"/>
    </location>
</feature>
<keyword evidence="3" id="KW-1185">Reference proteome</keyword>
<accession>D4YR93</accession>
<evidence type="ECO:0000313" key="3">
    <source>
        <dbReference type="Proteomes" id="UP000004069"/>
    </source>
</evidence>
<keyword evidence="1" id="KW-0812">Transmembrane</keyword>
<sequence length="322" mass="37826">MNWEKISFILIVFLTFLGAGFMLSNVQSREADQLLEAHGMDNNTRYFYTNKNEKISAFLKYLKKKYPKEHIQLHLDNRIDKQQILVWSNHSLRSLPTQSGCYFQADDFEGQVSFAVLGPDTKKNVIERQGNRYILYHKRYYSVIGELKNYHQSQQTQYYLTTGVNQPTANANLKNYRIVIDAAHLSAVKKIAKQYNGKITMPTFVKKHQLYRFSVIREIILIILLWLVAMGANLLIALMQRKQVKLTHLKGSLYKNWLVNHGLRLILIESLLAIVAYILLRYLGFFSKVNHLILLLFLNWLAAIFAYVFTWLFLHWKEHRHA</sequence>
<dbReference type="STRING" id="83683.B1745_03400"/>
<feature type="transmembrane region" description="Helical" evidence="1">
    <location>
        <begin position="6"/>
        <end position="26"/>
    </location>
</feature>
<dbReference type="Proteomes" id="UP000004069">
    <property type="component" value="Unassembled WGS sequence"/>
</dbReference>
<keyword evidence="1" id="KW-0472">Membrane</keyword>
<feature type="transmembrane region" description="Helical" evidence="1">
    <location>
        <begin position="219"/>
        <end position="238"/>
    </location>
</feature>
<evidence type="ECO:0008006" key="4">
    <source>
        <dbReference type="Google" id="ProtNLM"/>
    </source>
</evidence>
<gene>
    <name evidence="2" type="ORF">HMPREF0493_0021</name>
</gene>
<evidence type="ECO:0000313" key="2">
    <source>
        <dbReference type="EMBL" id="EFG56324.1"/>
    </source>
</evidence>
<keyword evidence="1" id="KW-1133">Transmembrane helix</keyword>
<evidence type="ECO:0000256" key="1">
    <source>
        <dbReference type="SAM" id="Phobius"/>
    </source>
</evidence>
<dbReference type="eggNOG" id="ENOG5033H40">
    <property type="taxonomic scope" value="Bacteria"/>
</dbReference>
<reference evidence="2 3" key="1">
    <citation type="submission" date="2010-04" db="EMBL/GenBank/DDBJ databases">
        <authorList>
            <person name="Muzny D."/>
            <person name="Qin X."/>
            <person name="Deng J."/>
            <person name="Jiang H."/>
            <person name="Liu Y."/>
            <person name="Qu J."/>
            <person name="Song X.-Z."/>
            <person name="Zhang L."/>
            <person name="Thornton R."/>
            <person name="Coyle M."/>
            <person name="Francisco L."/>
            <person name="Jackson L."/>
            <person name="Javaid M."/>
            <person name="Korchina V."/>
            <person name="Kovar C."/>
            <person name="Mata R."/>
            <person name="Mathew T."/>
            <person name="Ngo R."/>
            <person name="Nguyen L."/>
            <person name="Nguyen N."/>
            <person name="Okwuonu G."/>
            <person name="Ongeri F."/>
            <person name="Pham C."/>
            <person name="Simmons D."/>
            <person name="Wilczek-Boney K."/>
            <person name="Hale W."/>
            <person name="Jakkamsetti A."/>
            <person name="Pham P."/>
            <person name="Ruth R."/>
            <person name="San Lucas F."/>
            <person name="Warren J."/>
            <person name="Zhang J."/>
            <person name="Zhao Z."/>
            <person name="Zhou C."/>
            <person name="Zhu D."/>
            <person name="Lee S."/>
            <person name="Bess C."/>
            <person name="Blankenburg K."/>
            <person name="Forbes L."/>
            <person name="Fu Q."/>
            <person name="Gubbala S."/>
            <person name="Hirani K."/>
            <person name="Jayaseelan J.C."/>
            <person name="Lara F."/>
            <person name="Munidasa M."/>
            <person name="Palculict T."/>
            <person name="Patil S."/>
            <person name="Pu L.-L."/>
            <person name="Saada N."/>
            <person name="Tang L."/>
            <person name="Weissenberger G."/>
            <person name="Zhu Y."/>
            <person name="Hemphill L."/>
            <person name="Shang Y."/>
            <person name="Youmans B."/>
            <person name="Ayvaz T."/>
            <person name="Ross M."/>
            <person name="Santibanez J."/>
            <person name="Aqrawi P."/>
            <person name="Gross S."/>
            <person name="Joshi V."/>
            <person name="Fowler G."/>
            <person name="Nazareth L."/>
            <person name="Reid J."/>
            <person name="Worley K."/>
            <person name="Petrosino J."/>
            <person name="Highlander S."/>
            <person name="Gibbs R."/>
        </authorList>
    </citation>
    <scope>NUCLEOTIDE SEQUENCE [LARGE SCALE GENOMIC DNA]</scope>
    <source>
        <strain evidence="2 3">DSM 11664</strain>
    </source>
</reference>
<proteinExistence type="predicted"/>
<name>D4YR93_9LACO</name>
<organism evidence="2 3">
    <name type="scientific">Lactobacillus amylolyticus DSM 11664</name>
    <dbReference type="NCBI Taxonomy" id="585524"/>
    <lineage>
        <taxon>Bacteria</taxon>
        <taxon>Bacillati</taxon>
        <taxon>Bacillota</taxon>
        <taxon>Bacilli</taxon>
        <taxon>Lactobacillales</taxon>
        <taxon>Lactobacillaceae</taxon>
        <taxon>Lactobacillus</taxon>
    </lineage>
</organism>
<dbReference type="AlphaFoldDB" id="D4YR93"/>
<dbReference type="PATRIC" id="fig|585524.9.peg.1538"/>
<dbReference type="OrthoDB" id="2317714at2"/>
<protein>
    <recommendedName>
        <fullName evidence="4">MacB-like periplasmic core domain-containing protein</fullName>
    </recommendedName>
</protein>